<dbReference type="RefSeq" id="WP_074890353.1">
    <property type="nucleotide sequence ID" value="NZ_FOHW01000017.1"/>
</dbReference>
<evidence type="ECO:0000313" key="4">
    <source>
        <dbReference type="Proteomes" id="UP000182332"/>
    </source>
</evidence>
<dbReference type="Proteomes" id="UP000182332">
    <property type="component" value="Unassembled WGS sequence"/>
</dbReference>
<feature type="chain" id="PRO_5010318486" description="DUF4124 domain-containing protein" evidence="1">
    <location>
        <begin position="23"/>
        <end position="161"/>
    </location>
</feature>
<evidence type="ECO:0000313" key="3">
    <source>
        <dbReference type="EMBL" id="SET59439.1"/>
    </source>
</evidence>
<proteinExistence type="predicted"/>
<name>A0A1I0FM96_9PSED</name>
<gene>
    <name evidence="3" type="ORF">SAMN05216197_11788</name>
</gene>
<accession>A0A1I0FM96</accession>
<keyword evidence="1" id="KW-0732">Signal</keyword>
<organism evidence="3 4">
    <name type="scientific">Pseudomonas graminis</name>
    <dbReference type="NCBI Taxonomy" id="158627"/>
    <lineage>
        <taxon>Bacteria</taxon>
        <taxon>Pseudomonadati</taxon>
        <taxon>Pseudomonadota</taxon>
        <taxon>Gammaproteobacteria</taxon>
        <taxon>Pseudomonadales</taxon>
        <taxon>Pseudomonadaceae</taxon>
        <taxon>Pseudomonas</taxon>
    </lineage>
</organism>
<dbReference type="InterPro" id="IPR025392">
    <property type="entry name" value="DUF4124"/>
</dbReference>
<reference evidence="3 4" key="1">
    <citation type="submission" date="2016-10" db="EMBL/GenBank/DDBJ databases">
        <authorList>
            <person name="de Groot N.N."/>
        </authorList>
    </citation>
    <scope>NUCLEOTIDE SEQUENCE [LARGE SCALE GENOMIC DNA]</scope>
    <source>
        <strain evidence="3 4">DSM 11363</strain>
    </source>
</reference>
<evidence type="ECO:0000259" key="2">
    <source>
        <dbReference type="Pfam" id="PF13511"/>
    </source>
</evidence>
<sequence length="161" mass="17500">MPLNTQKLFISLLLFSSLDAGATTVNRCQDQSGSVTFTTLSCPSGQATTPQDINPASGMTFTAPSPASKAHAMRAPKSREVVVVGQRDDGCGNVLSAEQRRKAIINQQTPTGMSKRDVESLLGRPDKIISRNAEVRYVYEEKKGRSRQVSFDEHGCVKGKR</sequence>
<evidence type="ECO:0000256" key="1">
    <source>
        <dbReference type="SAM" id="SignalP"/>
    </source>
</evidence>
<dbReference type="EMBL" id="FOHW01000017">
    <property type="protein sequence ID" value="SET59439.1"/>
    <property type="molecule type" value="Genomic_DNA"/>
</dbReference>
<dbReference type="AlphaFoldDB" id="A0A1I0FM96"/>
<feature type="signal peptide" evidence="1">
    <location>
        <begin position="1"/>
        <end position="22"/>
    </location>
</feature>
<dbReference type="OrthoDB" id="7031901at2"/>
<dbReference type="Pfam" id="PF13511">
    <property type="entry name" value="DUF4124"/>
    <property type="match status" value="1"/>
</dbReference>
<feature type="domain" description="DUF4124" evidence="2">
    <location>
        <begin position="13"/>
        <end position="56"/>
    </location>
</feature>
<protein>
    <recommendedName>
        <fullName evidence="2">DUF4124 domain-containing protein</fullName>
    </recommendedName>
</protein>